<evidence type="ECO:0000256" key="4">
    <source>
        <dbReference type="SAM" id="Phobius"/>
    </source>
</evidence>
<keyword evidence="4" id="KW-0472">Membrane</keyword>
<dbReference type="Gene3D" id="3.40.50.1240">
    <property type="entry name" value="Phosphoglycerate mutase-like"/>
    <property type="match status" value="1"/>
</dbReference>
<feature type="transmembrane region" description="Helical" evidence="4">
    <location>
        <begin position="145"/>
        <end position="164"/>
    </location>
</feature>
<dbReference type="Pfam" id="PF00300">
    <property type="entry name" value="His_Phos_1"/>
    <property type="match status" value="1"/>
</dbReference>
<gene>
    <name evidence="5" type="ORF">B5E75_13020</name>
</gene>
<feature type="active site" description="Tele-phosphohistidine intermediate" evidence="1">
    <location>
        <position position="8"/>
    </location>
</feature>
<dbReference type="AlphaFoldDB" id="A0A1Y4SQL0"/>
<dbReference type="InterPro" id="IPR029033">
    <property type="entry name" value="His_PPase_superfam"/>
</dbReference>
<evidence type="ECO:0000256" key="3">
    <source>
        <dbReference type="PIRSR" id="PIRSR613078-3"/>
    </source>
</evidence>
<name>A0A1Y4SQL0_9FIRM</name>
<evidence type="ECO:0000313" key="6">
    <source>
        <dbReference type="Proteomes" id="UP000195305"/>
    </source>
</evidence>
<sequence>MKIYITRHSKTVWNEEKRLQGRLDSPLTQDGVENALALKNYLQEHSFQFDYVYSSPIPRAYQTACLLFDKQNITMDERLMEMNFGDFEGQKIVDLLTYHHKLYDQLWNHPEQFDRIPHGESYQEVIERVKSFLQDLKQLPQDSQIMIVTHGMCFVIFMSVFLGLTQKELVSINQQIVEGCSLTCVEENRGSYQILSYNEHQFLPHVMNASFAK</sequence>
<dbReference type="SUPFAM" id="SSF53254">
    <property type="entry name" value="Phosphoglycerate mutase-like"/>
    <property type="match status" value="1"/>
</dbReference>
<keyword evidence="4" id="KW-1133">Transmembrane helix</keyword>
<feature type="site" description="Transition state stabilizer" evidence="3">
    <location>
        <position position="150"/>
    </location>
</feature>
<reference evidence="5 6" key="1">
    <citation type="journal article" date="2018" name="BMC Genomics">
        <title>Whole genome sequencing and function prediction of 133 gut anaerobes isolated from chicken caecum in pure cultures.</title>
        <authorList>
            <person name="Medvecky M."/>
            <person name="Cejkova D."/>
            <person name="Polansky O."/>
            <person name="Karasova D."/>
            <person name="Kubasova T."/>
            <person name="Cizek A."/>
            <person name="Rychlik I."/>
        </authorList>
    </citation>
    <scope>NUCLEOTIDE SEQUENCE [LARGE SCALE GENOMIC DNA]</scope>
    <source>
        <strain evidence="5 6">An13</strain>
    </source>
</reference>
<organism evidence="5 6">
    <name type="scientific">Massilimicrobiota timonensis</name>
    <dbReference type="NCBI Taxonomy" id="1776392"/>
    <lineage>
        <taxon>Bacteria</taxon>
        <taxon>Bacillati</taxon>
        <taxon>Bacillota</taxon>
        <taxon>Erysipelotrichia</taxon>
        <taxon>Erysipelotrichales</taxon>
        <taxon>Erysipelotrichaceae</taxon>
        <taxon>Massilimicrobiota</taxon>
    </lineage>
</organism>
<accession>A0A1Y4SQL0</accession>
<dbReference type="GO" id="GO:0005737">
    <property type="term" value="C:cytoplasm"/>
    <property type="evidence" value="ECO:0007669"/>
    <property type="project" value="TreeGrafter"/>
</dbReference>
<dbReference type="CDD" id="cd07067">
    <property type="entry name" value="HP_PGM_like"/>
    <property type="match status" value="1"/>
</dbReference>
<dbReference type="SMART" id="SM00855">
    <property type="entry name" value="PGAM"/>
    <property type="match status" value="1"/>
</dbReference>
<dbReference type="InterPro" id="IPR013078">
    <property type="entry name" value="His_Pase_superF_clade-1"/>
</dbReference>
<dbReference type="EMBL" id="NFLJ01000051">
    <property type="protein sequence ID" value="OUQ31700.1"/>
    <property type="molecule type" value="Genomic_DNA"/>
</dbReference>
<dbReference type="PANTHER" id="PTHR48100:SF1">
    <property type="entry name" value="HISTIDINE PHOSPHATASE FAMILY PROTEIN-RELATED"/>
    <property type="match status" value="1"/>
</dbReference>
<keyword evidence="4" id="KW-0812">Transmembrane</keyword>
<feature type="binding site" evidence="2">
    <location>
        <begin position="7"/>
        <end position="14"/>
    </location>
    <ligand>
        <name>substrate</name>
    </ligand>
</feature>
<feature type="active site" description="Proton donor/acceptor" evidence="1">
    <location>
        <position position="81"/>
    </location>
</feature>
<dbReference type="RefSeq" id="WP_087360018.1">
    <property type="nucleotide sequence ID" value="NZ_NFLJ01000051.1"/>
</dbReference>
<proteinExistence type="predicted"/>
<dbReference type="PIRSF" id="PIRSF000709">
    <property type="entry name" value="6PFK_2-Ptase"/>
    <property type="match status" value="1"/>
</dbReference>
<evidence type="ECO:0000313" key="5">
    <source>
        <dbReference type="EMBL" id="OUQ31700.1"/>
    </source>
</evidence>
<dbReference type="PANTHER" id="PTHR48100">
    <property type="entry name" value="BROAD-SPECIFICITY PHOSPHATASE YOR283W-RELATED"/>
    <property type="match status" value="1"/>
</dbReference>
<feature type="binding site" evidence="2">
    <location>
        <position position="59"/>
    </location>
    <ligand>
        <name>substrate</name>
    </ligand>
</feature>
<protein>
    <submittedName>
        <fullName evidence="5">Histidine phosphatase family protein</fullName>
    </submittedName>
</protein>
<dbReference type="InterPro" id="IPR050275">
    <property type="entry name" value="PGM_Phosphatase"/>
</dbReference>
<dbReference type="GO" id="GO:0016791">
    <property type="term" value="F:phosphatase activity"/>
    <property type="evidence" value="ECO:0007669"/>
    <property type="project" value="TreeGrafter"/>
</dbReference>
<dbReference type="OrthoDB" id="9781415at2"/>
<comment type="caution">
    <text evidence="5">The sequence shown here is derived from an EMBL/GenBank/DDBJ whole genome shotgun (WGS) entry which is preliminary data.</text>
</comment>
<dbReference type="Proteomes" id="UP000195305">
    <property type="component" value="Unassembled WGS sequence"/>
</dbReference>
<keyword evidence="6" id="KW-1185">Reference proteome</keyword>
<evidence type="ECO:0000256" key="2">
    <source>
        <dbReference type="PIRSR" id="PIRSR613078-2"/>
    </source>
</evidence>
<evidence type="ECO:0000256" key="1">
    <source>
        <dbReference type="PIRSR" id="PIRSR613078-1"/>
    </source>
</evidence>